<comment type="caution">
    <text evidence="1">The sequence shown here is derived from an EMBL/GenBank/DDBJ whole genome shotgun (WGS) entry which is preliminary data.</text>
</comment>
<reference evidence="2" key="1">
    <citation type="journal article" date="2019" name="Int. J. Syst. Evol. Microbiol.">
        <title>The Global Catalogue of Microorganisms (GCM) 10K type strain sequencing project: providing services to taxonomists for standard genome sequencing and annotation.</title>
        <authorList>
            <consortium name="The Broad Institute Genomics Platform"/>
            <consortium name="The Broad Institute Genome Sequencing Center for Infectious Disease"/>
            <person name="Wu L."/>
            <person name="Ma J."/>
        </authorList>
    </citation>
    <scope>NUCLEOTIDE SEQUENCE [LARGE SCALE GENOMIC DNA]</scope>
    <source>
        <strain evidence="2">CECT 7806</strain>
    </source>
</reference>
<sequence length="74" mass="8370">MAEQASSFMRDWIAANVHDSSARRDRGLDEWVTDEIARLKDAARAADLDLDDPELDDDLLRDEITAAIKRIARS</sequence>
<name>A0ABT8AK09_9HYPH</name>
<keyword evidence="2" id="KW-1185">Reference proteome</keyword>
<accession>A0ABT8AK09</accession>
<evidence type="ECO:0000313" key="1">
    <source>
        <dbReference type="EMBL" id="MDN3570218.1"/>
    </source>
</evidence>
<dbReference type="Proteomes" id="UP001244297">
    <property type="component" value="Unassembled WGS sequence"/>
</dbReference>
<dbReference type="EMBL" id="JAUFPT010000016">
    <property type="protein sequence ID" value="MDN3570218.1"/>
    <property type="molecule type" value="Genomic_DNA"/>
</dbReference>
<evidence type="ECO:0000313" key="2">
    <source>
        <dbReference type="Proteomes" id="UP001244297"/>
    </source>
</evidence>
<organism evidence="1 2">
    <name type="scientific">Methylobacterium longum</name>
    <dbReference type="NCBI Taxonomy" id="767694"/>
    <lineage>
        <taxon>Bacteria</taxon>
        <taxon>Pseudomonadati</taxon>
        <taxon>Pseudomonadota</taxon>
        <taxon>Alphaproteobacteria</taxon>
        <taxon>Hyphomicrobiales</taxon>
        <taxon>Methylobacteriaceae</taxon>
        <taxon>Methylobacterium</taxon>
    </lineage>
</organism>
<protein>
    <recommendedName>
        <fullName evidence="3">DUF768 domain-containing protein</fullName>
    </recommendedName>
</protein>
<dbReference type="RefSeq" id="WP_238291172.1">
    <property type="nucleotide sequence ID" value="NZ_BPQS01000033.1"/>
</dbReference>
<gene>
    <name evidence="1" type="ORF">QWZ18_06215</name>
</gene>
<evidence type="ECO:0008006" key="3">
    <source>
        <dbReference type="Google" id="ProtNLM"/>
    </source>
</evidence>
<proteinExistence type="predicted"/>